<keyword evidence="2" id="KW-1133">Transmembrane helix</keyword>
<keyword evidence="2" id="KW-0812">Transmembrane</keyword>
<accession>A0A1Y2IPQ1</accession>
<dbReference type="InterPro" id="IPR045338">
    <property type="entry name" value="DUF6535"/>
</dbReference>
<name>A0A1Y2IPQ1_TRAC3</name>
<keyword evidence="2" id="KW-0472">Membrane</keyword>
<dbReference type="AlphaFoldDB" id="A0A1Y2IPQ1"/>
<protein>
    <recommendedName>
        <fullName evidence="3">DUF6535 domain-containing protein</fullName>
    </recommendedName>
</protein>
<dbReference type="EMBL" id="KZ084102">
    <property type="protein sequence ID" value="OSD03096.1"/>
    <property type="molecule type" value="Genomic_DNA"/>
</dbReference>
<evidence type="ECO:0000313" key="4">
    <source>
        <dbReference type="EMBL" id="OSD03096.1"/>
    </source>
</evidence>
<feature type="transmembrane region" description="Helical" evidence="2">
    <location>
        <begin position="141"/>
        <end position="164"/>
    </location>
</feature>
<sequence>MGTRRSAQADPAHRPHSSDHGPATPAVNPEHLSKDPSEAARTAEAWTQCARVMEQHHKGLVKRWKDEIDTLLVYAGLFSAVLTAFNVELYVSLQPNPTDTTNALLAQVSAQLNSLALGANYTHPLIAPPSPSAFRASASAVWINALWFSSLICSLSSAFIGMMVKQWLHESEIGLFGTSRNAMRLRQYRIDSLEKWRVSTIVAVLPVFLQVASILFLAGLLILLWTLHPIVAGLASGLVGTLLAFTAVTLIVPAFSEDCAYRSPQALDVFIVVQGFYHALRSLRATVHWAISNQQNFRDNWVLYRLISFLRFLFGRTRAENIYGSSRLMWGTFHGWAGMEHSVVDSRGDHLDARTVTAAQLVVLDAAFTSDVSVTCALSLPGFHSTWCLYELAWNLERHMGGRRIVDHPFGRRGARKAGRYGSARNMAIAARIARNSRLIVSNPSEDYVHFSLVLSDLALRWSFFNPAQDNGDVLLSIPQYLHVLFDYGPAVASKLTEDQLATVGLLFKQSMEVEAVEGAPNAGANLAFFQYSTFRALHHLLVHPDVIPSSDPDRVPADGVDWHRILRRGSAATWPVLGALMILVGSETSWLELTPNTWPYVRYLAFLSLIDILGISNLQYSSHEDFVRESGDQYARLQRTVDGYMSSLAAPHGQLRRCLELWLRRTENAVNMLARLREQRPSCHLIFERFEQLVAEELRRGLGQQPYFGEDTSCASRVLERLQSGLAGSHA</sequence>
<feature type="domain" description="DUF6535" evidence="3">
    <location>
        <begin position="46"/>
        <end position="226"/>
    </location>
</feature>
<proteinExistence type="predicted"/>
<feature type="transmembrane region" description="Helical" evidence="2">
    <location>
        <begin position="198"/>
        <end position="224"/>
    </location>
</feature>
<dbReference type="OrthoDB" id="3219854at2759"/>
<feature type="transmembrane region" description="Helical" evidence="2">
    <location>
        <begin position="230"/>
        <end position="255"/>
    </location>
</feature>
<evidence type="ECO:0000313" key="5">
    <source>
        <dbReference type="Proteomes" id="UP000193067"/>
    </source>
</evidence>
<organism evidence="4 5">
    <name type="scientific">Trametes coccinea (strain BRFM310)</name>
    <name type="common">Pycnoporus coccineus</name>
    <dbReference type="NCBI Taxonomy" id="1353009"/>
    <lineage>
        <taxon>Eukaryota</taxon>
        <taxon>Fungi</taxon>
        <taxon>Dikarya</taxon>
        <taxon>Basidiomycota</taxon>
        <taxon>Agaricomycotina</taxon>
        <taxon>Agaricomycetes</taxon>
        <taxon>Polyporales</taxon>
        <taxon>Polyporaceae</taxon>
        <taxon>Trametes</taxon>
    </lineage>
</organism>
<evidence type="ECO:0000256" key="2">
    <source>
        <dbReference type="SAM" id="Phobius"/>
    </source>
</evidence>
<evidence type="ECO:0000259" key="3">
    <source>
        <dbReference type="Pfam" id="PF20153"/>
    </source>
</evidence>
<dbReference type="Pfam" id="PF20153">
    <property type="entry name" value="DUF6535"/>
    <property type="match status" value="1"/>
</dbReference>
<keyword evidence="5" id="KW-1185">Reference proteome</keyword>
<dbReference type="STRING" id="1353009.A0A1Y2IPQ1"/>
<reference evidence="4 5" key="1">
    <citation type="journal article" date="2015" name="Biotechnol. Biofuels">
        <title>Enhanced degradation of softwood versus hardwood by the white-rot fungus Pycnoporus coccineus.</title>
        <authorList>
            <person name="Couturier M."/>
            <person name="Navarro D."/>
            <person name="Chevret D."/>
            <person name="Henrissat B."/>
            <person name="Piumi F."/>
            <person name="Ruiz-Duenas F.J."/>
            <person name="Martinez A.T."/>
            <person name="Grigoriev I.V."/>
            <person name="Riley R."/>
            <person name="Lipzen A."/>
            <person name="Berrin J.G."/>
            <person name="Master E.R."/>
            <person name="Rosso M.N."/>
        </authorList>
    </citation>
    <scope>NUCLEOTIDE SEQUENCE [LARGE SCALE GENOMIC DNA]</scope>
    <source>
        <strain evidence="4 5">BRFM310</strain>
    </source>
</reference>
<dbReference type="Proteomes" id="UP000193067">
    <property type="component" value="Unassembled WGS sequence"/>
</dbReference>
<feature type="region of interest" description="Disordered" evidence="1">
    <location>
        <begin position="1"/>
        <end position="41"/>
    </location>
</feature>
<evidence type="ECO:0000256" key="1">
    <source>
        <dbReference type="SAM" id="MobiDB-lite"/>
    </source>
</evidence>
<gene>
    <name evidence="4" type="ORF">PYCCODRAFT_1434974</name>
</gene>